<dbReference type="eggNOG" id="COG1309">
    <property type="taxonomic scope" value="Bacteria"/>
</dbReference>
<gene>
    <name evidence="6" type="ordered locus">Msil_0388</name>
</gene>
<evidence type="ECO:0000313" key="7">
    <source>
        <dbReference type="Proteomes" id="UP000002257"/>
    </source>
</evidence>
<dbReference type="STRING" id="395965.Msil_0388"/>
<dbReference type="HOGENOM" id="CLU_069356_25_3_5"/>
<evidence type="ECO:0000313" key="6">
    <source>
        <dbReference type="EMBL" id="ACK49362.1"/>
    </source>
</evidence>
<keyword evidence="3" id="KW-0804">Transcription</keyword>
<evidence type="ECO:0000259" key="5">
    <source>
        <dbReference type="PROSITE" id="PS50977"/>
    </source>
</evidence>
<dbReference type="PANTHER" id="PTHR30055:SF148">
    <property type="entry name" value="TETR-FAMILY TRANSCRIPTIONAL REGULATOR"/>
    <property type="match status" value="1"/>
</dbReference>
<name>B8EQU1_METSB</name>
<dbReference type="PROSITE" id="PS50977">
    <property type="entry name" value="HTH_TETR_2"/>
    <property type="match status" value="1"/>
</dbReference>
<feature type="DNA-binding region" description="H-T-H motif" evidence="4">
    <location>
        <begin position="39"/>
        <end position="58"/>
    </location>
</feature>
<accession>B8EQU1</accession>
<evidence type="ECO:0000256" key="3">
    <source>
        <dbReference type="ARBA" id="ARBA00023163"/>
    </source>
</evidence>
<keyword evidence="1" id="KW-0805">Transcription regulation</keyword>
<dbReference type="InterPro" id="IPR011075">
    <property type="entry name" value="TetR_C"/>
</dbReference>
<protein>
    <submittedName>
        <fullName evidence="6">Transcriptional regulator, TetR family</fullName>
    </submittedName>
</protein>
<dbReference type="Pfam" id="PF16859">
    <property type="entry name" value="TetR_C_11"/>
    <property type="match status" value="1"/>
</dbReference>
<dbReference type="EMBL" id="CP001280">
    <property type="protein sequence ID" value="ACK49362.1"/>
    <property type="molecule type" value="Genomic_DNA"/>
</dbReference>
<dbReference type="Gene3D" id="1.10.357.10">
    <property type="entry name" value="Tetracycline Repressor, domain 2"/>
    <property type="match status" value="1"/>
</dbReference>
<dbReference type="GO" id="GO:0003700">
    <property type="term" value="F:DNA-binding transcription factor activity"/>
    <property type="evidence" value="ECO:0007669"/>
    <property type="project" value="TreeGrafter"/>
</dbReference>
<dbReference type="GO" id="GO:0000976">
    <property type="term" value="F:transcription cis-regulatory region binding"/>
    <property type="evidence" value="ECO:0007669"/>
    <property type="project" value="TreeGrafter"/>
</dbReference>
<dbReference type="Pfam" id="PF00440">
    <property type="entry name" value="TetR_N"/>
    <property type="match status" value="1"/>
</dbReference>
<evidence type="ECO:0000256" key="2">
    <source>
        <dbReference type="ARBA" id="ARBA00023125"/>
    </source>
</evidence>
<evidence type="ECO:0000256" key="4">
    <source>
        <dbReference type="PROSITE-ProRule" id="PRU00335"/>
    </source>
</evidence>
<dbReference type="SUPFAM" id="SSF48498">
    <property type="entry name" value="Tetracyclin repressor-like, C-terminal domain"/>
    <property type="match status" value="1"/>
</dbReference>
<sequence length="204" mass="22612">MTDQTKRPKLSRRRGMALEKALLQVAWEQLTEGGYSNFTMDAVADRSHTSRPVIYRRWSSRAELAIAAIGHHVAEHPVVAPDLGRLRDEMISVLQQSMERGALIAGIIARDMSDLYRETKATPSSLRQSILGAEGKLLEKIIERAVARGELSGQGLTPRLISLPADLLRHEAFMTLAPVPASTIAEIVDDIVLPLLRLHDLPKR</sequence>
<dbReference type="OrthoDB" id="9796019at2"/>
<dbReference type="InterPro" id="IPR036271">
    <property type="entry name" value="Tet_transcr_reg_TetR-rel_C_sf"/>
</dbReference>
<reference evidence="6 7" key="1">
    <citation type="journal article" date="2010" name="J. Bacteriol.">
        <title>Complete genome sequence of the aerobic facultative methanotroph Methylocella silvestris BL2.</title>
        <authorList>
            <person name="Chen Y."/>
            <person name="Crombie A."/>
            <person name="Rahman M.T."/>
            <person name="Dedysh S.N."/>
            <person name="Liesack W."/>
            <person name="Stott M.B."/>
            <person name="Alam M."/>
            <person name="Theisen A.R."/>
            <person name="Murrell J.C."/>
            <person name="Dunfield P.F."/>
        </authorList>
    </citation>
    <scope>NUCLEOTIDE SEQUENCE [LARGE SCALE GENOMIC DNA]</scope>
    <source>
        <strain evidence="7">DSM 15510 / CIP 108128 / LMG 27833 / NCIMB 13906 / BL2</strain>
    </source>
</reference>
<dbReference type="SUPFAM" id="SSF46689">
    <property type="entry name" value="Homeodomain-like"/>
    <property type="match status" value="1"/>
</dbReference>
<keyword evidence="2 4" id="KW-0238">DNA-binding</keyword>
<organism evidence="6 7">
    <name type="scientific">Methylocella silvestris (strain DSM 15510 / CIP 108128 / LMG 27833 / NCIMB 13906 / BL2)</name>
    <dbReference type="NCBI Taxonomy" id="395965"/>
    <lineage>
        <taxon>Bacteria</taxon>
        <taxon>Pseudomonadati</taxon>
        <taxon>Pseudomonadota</taxon>
        <taxon>Alphaproteobacteria</taxon>
        <taxon>Hyphomicrobiales</taxon>
        <taxon>Beijerinckiaceae</taxon>
        <taxon>Methylocella</taxon>
    </lineage>
</organism>
<dbReference type="Proteomes" id="UP000002257">
    <property type="component" value="Chromosome"/>
</dbReference>
<dbReference type="PANTHER" id="PTHR30055">
    <property type="entry name" value="HTH-TYPE TRANSCRIPTIONAL REGULATOR RUTR"/>
    <property type="match status" value="1"/>
</dbReference>
<dbReference type="Gene3D" id="1.10.10.60">
    <property type="entry name" value="Homeodomain-like"/>
    <property type="match status" value="1"/>
</dbReference>
<proteinExistence type="predicted"/>
<keyword evidence="7" id="KW-1185">Reference proteome</keyword>
<dbReference type="InterPro" id="IPR009057">
    <property type="entry name" value="Homeodomain-like_sf"/>
</dbReference>
<dbReference type="InterPro" id="IPR001647">
    <property type="entry name" value="HTH_TetR"/>
</dbReference>
<dbReference type="AlphaFoldDB" id="B8EQU1"/>
<dbReference type="KEGG" id="msl:Msil_0388"/>
<feature type="domain" description="HTH tetR-type" evidence="5">
    <location>
        <begin position="16"/>
        <end position="76"/>
    </location>
</feature>
<dbReference type="InterPro" id="IPR050109">
    <property type="entry name" value="HTH-type_TetR-like_transc_reg"/>
</dbReference>
<evidence type="ECO:0000256" key="1">
    <source>
        <dbReference type="ARBA" id="ARBA00023015"/>
    </source>
</evidence>